<evidence type="ECO:0000313" key="6">
    <source>
        <dbReference type="Proteomes" id="UP000593818"/>
    </source>
</evidence>
<evidence type="ECO:0000256" key="2">
    <source>
        <dbReference type="ARBA" id="ARBA00022801"/>
    </source>
</evidence>
<dbReference type="PANTHER" id="PTHR35372">
    <property type="entry name" value="ATP BINDING PROTEIN-RELATED"/>
    <property type="match status" value="1"/>
</dbReference>
<protein>
    <recommendedName>
        <fullName evidence="4">SF3 helicase domain-containing protein</fullName>
    </recommendedName>
</protein>
<organism evidence="5 6">
    <name type="scientific">Rhodococcus pyridinivorans</name>
    <dbReference type="NCBI Taxonomy" id="103816"/>
    <lineage>
        <taxon>Bacteria</taxon>
        <taxon>Bacillati</taxon>
        <taxon>Actinomycetota</taxon>
        <taxon>Actinomycetes</taxon>
        <taxon>Mycobacteriales</taxon>
        <taxon>Nocardiaceae</taxon>
        <taxon>Rhodococcus</taxon>
    </lineage>
</organism>
<keyword evidence="1" id="KW-0547">Nucleotide-binding</keyword>
<keyword evidence="3" id="KW-0067">ATP-binding</keyword>
<evidence type="ECO:0000256" key="1">
    <source>
        <dbReference type="ARBA" id="ARBA00022741"/>
    </source>
</evidence>
<evidence type="ECO:0000259" key="4">
    <source>
        <dbReference type="PROSITE" id="PS51206"/>
    </source>
</evidence>
<dbReference type="InterPro" id="IPR014818">
    <property type="entry name" value="Phage/plasmid_primase_P4_C"/>
</dbReference>
<evidence type="ECO:0000256" key="3">
    <source>
        <dbReference type="ARBA" id="ARBA00022840"/>
    </source>
</evidence>
<sequence length="468" mass="51749">MVYRPDRDLEPVLAADGRLDSERQDARSDDVHRGQVRMAYRLADTYADRLMFVHGLGWFVYDGTRWHEDTQGEAKRAVIDVLRRALSQSFDDKRLRDDVRKCESAAGVTGVLDLASALEAFAFTVAHLDADPYLLNVANGTLDLRTMELRPHAPADRITKVTRAAYDPAGTSRDWDVFLAQVLPDESVREFLRRYVGVALCGRVLEHVLAILTGTGRNGKGVFYGAVEHALGDYATVAEPDLFMHRENAHPTGEMDLLGVRWVVVSESDRGRRLAEATVKRLTGGDRIRARRMRQDFVEFAPSHTAALVTNYLPKVSGDDPALWARLRVVPFEVVIPKEKQDTKLPQRLELAADAVLGWAIQGWADYSRVGLAEPAAVVAATDEYQADADALGRFLTECCTTTPAVSVHAGQLFDAWAKWAAEDGVEPGSKKAFGEALDKRGFPVHRGGGGTRFRRGIALKIDAPDDE</sequence>
<dbReference type="RefSeq" id="WP_193903644.1">
    <property type="nucleotide sequence ID" value="NZ_CP063450.1"/>
</dbReference>
<dbReference type="Pfam" id="PF08706">
    <property type="entry name" value="D5_N"/>
    <property type="match status" value="1"/>
</dbReference>
<dbReference type="GO" id="GO:0005524">
    <property type="term" value="F:ATP binding"/>
    <property type="evidence" value="ECO:0007669"/>
    <property type="project" value="UniProtKB-KW"/>
</dbReference>
<dbReference type="PROSITE" id="PS51206">
    <property type="entry name" value="SF3_HELICASE_1"/>
    <property type="match status" value="1"/>
</dbReference>
<dbReference type="Gene3D" id="3.40.50.300">
    <property type="entry name" value="P-loop containing nucleotide triphosphate hydrolases"/>
    <property type="match status" value="1"/>
</dbReference>
<dbReference type="SMART" id="SM00885">
    <property type="entry name" value="D5_N"/>
    <property type="match status" value="1"/>
</dbReference>
<dbReference type="EMBL" id="CP063450">
    <property type="protein sequence ID" value="QOW00622.1"/>
    <property type="molecule type" value="Genomic_DNA"/>
</dbReference>
<keyword evidence="6" id="KW-1185">Reference proteome</keyword>
<accession>A0A7M2XUK2</accession>
<dbReference type="Proteomes" id="UP000593818">
    <property type="component" value="Chromosome"/>
</dbReference>
<proteinExistence type="predicted"/>
<dbReference type="NCBIfam" id="TIGR01613">
    <property type="entry name" value="primase_Cterm"/>
    <property type="match status" value="1"/>
</dbReference>
<feature type="domain" description="SF3 helicase" evidence="4">
    <location>
        <begin position="174"/>
        <end position="345"/>
    </location>
</feature>
<dbReference type="InterPro" id="IPR006500">
    <property type="entry name" value="Helicase_put_C_phage/plasmid"/>
</dbReference>
<dbReference type="InterPro" id="IPR051620">
    <property type="entry name" value="ORF904-like_C"/>
</dbReference>
<reference evidence="5 6" key="1">
    <citation type="submission" date="2020-10" db="EMBL/GenBank/DDBJ databases">
        <title>Whole genome sequence of oil-degrading bacteria Rhodococcus pyridinivorans strain 5Ap.</title>
        <authorList>
            <person name="Akhremchuk A.E."/>
            <person name="Valentovich L.N."/>
            <person name="Charniauskaya M.I."/>
            <person name="Bukliarevich H.A."/>
            <person name="Titok M.A."/>
        </authorList>
    </citation>
    <scope>NUCLEOTIDE SEQUENCE [LARGE SCALE GENOMIC DNA]</scope>
    <source>
        <strain evidence="5 6">5Ap</strain>
    </source>
</reference>
<dbReference type="AlphaFoldDB" id="A0A7M2XUK2"/>
<dbReference type="PANTHER" id="PTHR35372:SF2">
    <property type="entry name" value="SF3 HELICASE DOMAIN-CONTAINING PROTEIN"/>
    <property type="match status" value="1"/>
</dbReference>
<dbReference type="GO" id="GO:0016787">
    <property type="term" value="F:hydrolase activity"/>
    <property type="evidence" value="ECO:0007669"/>
    <property type="project" value="UniProtKB-KW"/>
</dbReference>
<dbReference type="InterPro" id="IPR014015">
    <property type="entry name" value="Helicase_SF3_DNA-vir"/>
</dbReference>
<gene>
    <name evidence="5" type="ORF">INP59_10055</name>
</gene>
<name>A0A7M2XUK2_9NOCA</name>
<dbReference type="InterPro" id="IPR027417">
    <property type="entry name" value="P-loop_NTPase"/>
</dbReference>
<keyword evidence="2" id="KW-0378">Hydrolase</keyword>
<evidence type="ECO:0000313" key="5">
    <source>
        <dbReference type="EMBL" id="QOW00622.1"/>
    </source>
</evidence>